<evidence type="ECO:0000256" key="2">
    <source>
        <dbReference type="ARBA" id="ARBA00022840"/>
    </source>
</evidence>
<evidence type="ECO:0000313" key="4">
    <source>
        <dbReference type="EMBL" id="PNU00824.1"/>
    </source>
</evidence>
<evidence type="ECO:0000259" key="3">
    <source>
        <dbReference type="Pfam" id="PF21194"/>
    </source>
</evidence>
<gene>
    <name evidence="4" type="ORF">CDQ84_04015</name>
</gene>
<dbReference type="PANTHER" id="PTHR43384">
    <property type="entry name" value="SEPTUM SITE-DETERMINING PROTEIN MIND HOMOLOG, CHLOROPLASTIC-RELATED"/>
    <property type="match status" value="1"/>
</dbReference>
<dbReference type="GO" id="GO:0005829">
    <property type="term" value="C:cytosol"/>
    <property type="evidence" value="ECO:0007669"/>
    <property type="project" value="TreeGrafter"/>
</dbReference>
<evidence type="ECO:0000256" key="1">
    <source>
        <dbReference type="ARBA" id="ARBA00022741"/>
    </source>
</evidence>
<dbReference type="EMBL" id="NIOJ01000006">
    <property type="protein sequence ID" value="PNU00824.1"/>
    <property type="molecule type" value="Genomic_DNA"/>
</dbReference>
<accession>A0A2K2FJE3</accession>
<dbReference type="InterPro" id="IPR027417">
    <property type="entry name" value="P-loop_NTPase"/>
</dbReference>
<protein>
    <recommendedName>
        <fullName evidence="3">TadZ-like receiver domain-containing protein</fullName>
    </recommendedName>
</protein>
<keyword evidence="1" id="KW-0547">Nucleotide-binding</keyword>
<dbReference type="RefSeq" id="WP_103080440.1">
    <property type="nucleotide sequence ID" value="NZ_CP021850.1"/>
</dbReference>
<proteinExistence type="predicted"/>
<sequence length="380" mass="42652">MGRLFLAVADTDAAYVDGLQKYFTYAYPDRFRTSTFTSRESLIKFISGYEGTIDILLVSPQLYPDLMQEGKVNTVIMLSSGRLYENTKAQGTINKYQHGDRIAAEIINIYSSANKNEIISLEGNRKTRFVSVYSPAGGTGKTTIAISTSMRCAQKGLRVLYLNFENISTLPAFFDYKQSPNFSNVIYYLKDKEKNLGFKIEGIRCVDPESGLHFLAPPDSACELDELLPEDIESLLLHIGNMHYYDVVFMDMADGFSRRSLSLMLSSDEIFLVTTQDEIANMKLRLLEKELSVLDAGGKRSLWEKALLIVNQCMQDMHYGMEDGLFAGKAAAVTIPKVKSNMSKDWIKKELAEEGYFSYGINKLADRFVNARAGESPARA</sequence>
<dbReference type="Proteomes" id="UP000236151">
    <property type="component" value="Unassembled WGS sequence"/>
</dbReference>
<dbReference type="PANTHER" id="PTHR43384:SF6">
    <property type="entry name" value="SEPTUM SITE-DETERMINING PROTEIN MIND HOMOLOG, CHLOROPLASTIC"/>
    <property type="match status" value="1"/>
</dbReference>
<dbReference type="InterPro" id="IPR049086">
    <property type="entry name" value="TadZ-like_ARD"/>
</dbReference>
<name>A0A2K2FJE3_9CLOT</name>
<dbReference type="Gene3D" id="3.40.50.300">
    <property type="entry name" value="P-loop containing nucleotide triphosphate hydrolases"/>
    <property type="match status" value="1"/>
</dbReference>
<keyword evidence="5" id="KW-1185">Reference proteome</keyword>
<dbReference type="GO" id="GO:0016887">
    <property type="term" value="F:ATP hydrolysis activity"/>
    <property type="evidence" value="ECO:0007669"/>
    <property type="project" value="TreeGrafter"/>
</dbReference>
<dbReference type="OrthoDB" id="3035369at2"/>
<dbReference type="KEGG" id="cthd:CDO33_19290"/>
<dbReference type="GO" id="GO:0051782">
    <property type="term" value="P:negative regulation of cell division"/>
    <property type="evidence" value="ECO:0007669"/>
    <property type="project" value="TreeGrafter"/>
</dbReference>
<dbReference type="GO" id="GO:0009898">
    <property type="term" value="C:cytoplasmic side of plasma membrane"/>
    <property type="evidence" value="ECO:0007669"/>
    <property type="project" value="TreeGrafter"/>
</dbReference>
<dbReference type="SUPFAM" id="SSF52540">
    <property type="entry name" value="P-loop containing nucleoside triphosphate hydrolases"/>
    <property type="match status" value="1"/>
</dbReference>
<dbReference type="InterPro" id="IPR050625">
    <property type="entry name" value="ParA/MinD_ATPase"/>
</dbReference>
<feature type="domain" description="TadZ-like receiver" evidence="3">
    <location>
        <begin position="4"/>
        <end position="111"/>
    </location>
</feature>
<keyword evidence="2" id="KW-0067">ATP-binding</keyword>
<dbReference type="AlphaFoldDB" id="A0A2K2FJE3"/>
<dbReference type="Pfam" id="PF21194">
    <property type="entry name" value="TadZ-like_ARD"/>
    <property type="match status" value="1"/>
</dbReference>
<evidence type="ECO:0000313" key="5">
    <source>
        <dbReference type="Proteomes" id="UP000236151"/>
    </source>
</evidence>
<comment type="caution">
    <text evidence="4">The sequence shown here is derived from an EMBL/GenBank/DDBJ whole genome shotgun (WGS) entry which is preliminary data.</text>
</comment>
<organism evidence="4 5">
    <name type="scientific">Clostridium thermosuccinogenes</name>
    <dbReference type="NCBI Taxonomy" id="84032"/>
    <lineage>
        <taxon>Bacteria</taxon>
        <taxon>Bacillati</taxon>
        <taxon>Bacillota</taxon>
        <taxon>Clostridia</taxon>
        <taxon>Eubacteriales</taxon>
        <taxon>Clostridiaceae</taxon>
        <taxon>Clostridium</taxon>
    </lineage>
</organism>
<dbReference type="Gene3D" id="3.40.50.10850">
    <property type="entry name" value="Ntrc-like two-domain protein"/>
    <property type="match status" value="1"/>
</dbReference>
<dbReference type="GO" id="GO:0005524">
    <property type="term" value="F:ATP binding"/>
    <property type="evidence" value="ECO:0007669"/>
    <property type="project" value="UniProtKB-KW"/>
</dbReference>
<reference evidence="5" key="1">
    <citation type="submission" date="2017-06" db="EMBL/GenBank/DDBJ databases">
        <title>Investigating the central metabolism of Clostridium thermosuccinogenes.</title>
        <authorList>
            <person name="Koendjbiharie J.G."/>
            <person name="Van Kranenburg R."/>
            <person name="Vriesendorp B."/>
        </authorList>
    </citation>
    <scope>NUCLEOTIDE SEQUENCE [LARGE SCALE GENOMIC DNA]</scope>
    <source>
        <strain evidence="5">DSM 5806</strain>
    </source>
</reference>